<dbReference type="AlphaFoldDB" id="A0A3N1KQU1"/>
<sequence>MADLRARRDAALGAGAPLFYEQPLHLVRGEGVNLFDPDGRRYVDMYNNVPCVGHANPRVADAMARQQGTLNVHSRYLHEGVVTFAERLAALHGPQIESVILSCSGTEAIEVALRMARFATGKNGIICTNATYHGNSELVGSLTRLPENANANPAVQSIPFPEKYRPLADGLSEAELCDAYIDRLKRAIARLDSSGEGVAAFIVCSILANEGLPDIPAGFMERATAIVHEAGGLVIADEVQAGYARTGSWWGYEVTGFVPDIVVTGKPMGNGLPLAATAASRSLVENFRARTRHFNTFASSPLQAAVGMAVLDEIEGRDLRASVTAVGAALKAGLEQRKGASEAIGDVRGHGLFIGVEIVAPADHAPAVDQAKRIVNRLKDKGFLTSNAGAFSNIVKIRPPLVFSHENAAEFLVAWDETIAELSA</sequence>
<organism evidence="5 6">
    <name type="scientific">Stella humosa</name>
    <dbReference type="NCBI Taxonomy" id="94"/>
    <lineage>
        <taxon>Bacteria</taxon>
        <taxon>Pseudomonadati</taxon>
        <taxon>Pseudomonadota</taxon>
        <taxon>Alphaproteobacteria</taxon>
        <taxon>Rhodospirillales</taxon>
        <taxon>Stellaceae</taxon>
        <taxon>Stella</taxon>
    </lineage>
</organism>
<proteinExistence type="inferred from homology"/>
<dbReference type="InterPro" id="IPR049704">
    <property type="entry name" value="Aminotrans_3_PPA_site"/>
</dbReference>
<comment type="caution">
    <text evidence="5">The sequence shown here is derived from an EMBL/GenBank/DDBJ whole genome shotgun (WGS) entry which is preliminary data.</text>
</comment>
<keyword evidence="3 4" id="KW-0663">Pyridoxal phosphate</keyword>
<dbReference type="SUPFAM" id="SSF53383">
    <property type="entry name" value="PLP-dependent transferases"/>
    <property type="match status" value="1"/>
</dbReference>
<dbReference type="InterPro" id="IPR015424">
    <property type="entry name" value="PyrdxlP-dep_Trfase"/>
</dbReference>
<accession>A0A3N1KQU1</accession>
<dbReference type="CDD" id="cd00610">
    <property type="entry name" value="OAT_like"/>
    <property type="match status" value="1"/>
</dbReference>
<gene>
    <name evidence="5" type="ORF">EDC65_5014</name>
</gene>
<keyword evidence="6" id="KW-1185">Reference proteome</keyword>
<dbReference type="Pfam" id="PF00202">
    <property type="entry name" value="Aminotran_3"/>
    <property type="match status" value="1"/>
</dbReference>
<name>A0A3N1KQU1_9PROT</name>
<dbReference type="PANTHER" id="PTHR45688">
    <property type="match status" value="1"/>
</dbReference>
<dbReference type="Gene3D" id="3.90.1150.10">
    <property type="entry name" value="Aspartate Aminotransferase, domain 1"/>
    <property type="match status" value="1"/>
</dbReference>
<dbReference type="PROSITE" id="PS00600">
    <property type="entry name" value="AA_TRANSFER_CLASS_3"/>
    <property type="match status" value="1"/>
</dbReference>
<evidence type="ECO:0000256" key="4">
    <source>
        <dbReference type="RuleBase" id="RU003560"/>
    </source>
</evidence>
<dbReference type="InterPro" id="IPR015421">
    <property type="entry name" value="PyrdxlP-dep_Trfase_major"/>
</dbReference>
<dbReference type="InterPro" id="IPR015422">
    <property type="entry name" value="PyrdxlP-dep_Trfase_small"/>
</dbReference>
<dbReference type="Gene3D" id="3.40.640.10">
    <property type="entry name" value="Type I PLP-dependent aspartate aminotransferase-like (Major domain)"/>
    <property type="match status" value="1"/>
</dbReference>
<dbReference type="OrthoDB" id="9801834at2"/>
<dbReference type="PIRSF" id="PIRSF000521">
    <property type="entry name" value="Transaminase_4ab_Lys_Orn"/>
    <property type="match status" value="1"/>
</dbReference>
<dbReference type="Proteomes" id="UP000278222">
    <property type="component" value="Unassembled WGS sequence"/>
</dbReference>
<dbReference type="GO" id="GO:0030170">
    <property type="term" value="F:pyridoxal phosphate binding"/>
    <property type="evidence" value="ECO:0007669"/>
    <property type="project" value="InterPro"/>
</dbReference>
<reference evidence="5 6" key="1">
    <citation type="submission" date="2018-11" db="EMBL/GenBank/DDBJ databases">
        <title>Genomic Encyclopedia of Type Strains, Phase IV (KMG-IV): sequencing the most valuable type-strain genomes for metagenomic binning, comparative biology and taxonomic classification.</title>
        <authorList>
            <person name="Goeker M."/>
        </authorList>
    </citation>
    <scope>NUCLEOTIDE SEQUENCE [LARGE SCALE GENOMIC DNA]</scope>
    <source>
        <strain evidence="5 6">DSM 5900</strain>
    </source>
</reference>
<evidence type="ECO:0000256" key="3">
    <source>
        <dbReference type="ARBA" id="ARBA00022898"/>
    </source>
</evidence>
<dbReference type="EMBL" id="RJKX01000018">
    <property type="protein sequence ID" value="ROP81159.1"/>
    <property type="molecule type" value="Genomic_DNA"/>
</dbReference>
<keyword evidence="5" id="KW-0808">Transferase</keyword>
<evidence type="ECO:0000313" key="5">
    <source>
        <dbReference type="EMBL" id="ROP81159.1"/>
    </source>
</evidence>
<dbReference type="GO" id="GO:0008483">
    <property type="term" value="F:transaminase activity"/>
    <property type="evidence" value="ECO:0007669"/>
    <property type="project" value="UniProtKB-KW"/>
</dbReference>
<protein>
    <submittedName>
        <fullName evidence="5">4-aminobutyrate aminotransferase-like enzyme</fullName>
    </submittedName>
</protein>
<comment type="similarity">
    <text evidence="2 4">Belongs to the class-III pyridoxal-phosphate-dependent aminotransferase family.</text>
</comment>
<evidence type="ECO:0000313" key="6">
    <source>
        <dbReference type="Proteomes" id="UP000278222"/>
    </source>
</evidence>
<evidence type="ECO:0000256" key="2">
    <source>
        <dbReference type="ARBA" id="ARBA00008954"/>
    </source>
</evidence>
<keyword evidence="5" id="KW-0032">Aminotransferase</keyword>
<dbReference type="RefSeq" id="WP_123694811.1">
    <property type="nucleotide sequence ID" value="NZ_AP019700.1"/>
</dbReference>
<dbReference type="InterPro" id="IPR005814">
    <property type="entry name" value="Aminotrans_3"/>
</dbReference>
<dbReference type="PANTHER" id="PTHR45688:SF13">
    <property type="entry name" value="ALANINE--GLYOXYLATE AMINOTRANSFERASE 2-LIKE"/>
    <property type="match status" value="1"/>
</dbReference>
<comment type="cofactor">
    <cofactor evidence="1">
        <name>pyridoxal 5'-phosphate</name>
        <dbReference type="ChEBI" id="CHEBI:597326"/>
    </cofactor>
</comment>
<evidence type="ECO:0000256" key="1">
    <source>
        <dbReference type="ARBA" id="ARBA00001933"/>
    </source>
</evidence>